<evidence type="ECO:0000313" key="3">
    <source>
        <dbReference type="Proteomes" id="UP000247540"/>
    </source>
</evidence>
<evidence type="ECO:0008006" key="4">
    <source>
        <dbReference type="Google" id="ProtNLM"/>
    </source>
</evidence>
<reference evidence="2 3" key="1">
    <citation type="submission" date="2018-06" db="EMBL/GenBank/DDBJ databases">
        <title>Genomic Encyclopedia of Type Strains, Phase III (KMG-III): the genomes of soil and plant-associated and newly described type strains.</title>
        <authorList>
            <person name="Whitman W."/>
        </authorList>
    </citation>
    <scope>NUCLEOTIDE SEQUENCE [LARGE SCALE GENOMIC DNA]</scope>
    <source>
        <strain evidence="2 3">CECT 7646</strain>
    </source>
</reference>
<keyword evidence="1" id="KW-0732">Signal</keyword>
<accession>A0A318SGF7</accession>
<dbReference type="RefSeq" id="WP_199399846.1">
    <property type="nucleotide sequence ID" value="NZ_JAMOFZ010000011.1"/>
</dbReference>
<gene>
    <name evidence="2" type="ORF">DFQ15_11158</name>
</gene>
<evidence type="ECO:0000256" key="1">
    <source>
        <dbReference type="SAM" id="SignalP"/>
    </source>
</evidence>
<organism evidence="2 3">
    <name type="scientific">Xylophilus ampelinus</name>
    <dbReference type="NCBI Taxonomy" id="54067"/>
    <lineage>
        <taxon>Bacteria</taxon>
        <taxon>Pseudomonadati</taxon>
        <taxon>Pseudomonadota</taxon>
        <taxon>Betaproteobacteria</taxon>
        <taxon>Burkholderiales</taxon>
        <taxon>Xylophilus</taxon>
    </lineage>
</organism>
<keyword evidence="3" id="KW-1185">Reference proteome</keyword>
<dbReference type="Proteomes" id="UP000247540">
    <property type="component" value="Unassembled WGS sequence"/>
</dbReference>
<dbReference type="EMBL" id="QJTC01000011">
    <property type="protein sequence ID" value="PYE77914.1"/>
    <property type="molecule type" value="Genomic_DNA"/>
</dbReference>
<dbReference type="AlphaFoldDB" id="A0A318SGF7"/>
<evidence type="ECO:0000313" key="2">
    <source>
        <dbReference type="EMBL" id="PYE77914.1"/>
    </source>
</evidence>
<sequence>MTVDKNLSRTGVLLTATLTAGMAHAGAGANVNACVYLTSKPSVPMTVNVTPGGSGTHCMHEKGHSATLTVSNAGVTCVSVGYVEAKASSSGGDLCATDKSKWPLSYAITGTAFSGSTQTQWHTGTRNNSIDLHSPSPGTNVCGQSSLCTSTSWTWNAGTQGPLYIIFQPGYNAK</sequence>
<feature type="signal peptide" evidence="1">
    <location>
        <begin position="1"/>
        <end position="25"/>
    </location>
</feature>
<comment type="caution">
    <text evidence="2">The sequence shown here is derived from an EMBL/GenBank/DDBJ whole genome shotgun (WGS) entry which is preliminary data.</text>
</comment>
<protein>
    <recommendedName>
        <fullName evidence="4">Secreted protein</fullName>
    </recommendedName>
</protein>
<name>A0A318SGF7_9BURK</name>
<feature type="chain" id="PRO_5016298410" description="Secreted protein" evidence="1">
    <location>
        <begin position="26"/>
        <end position="174"/>
    </location>
</feature>
<proteinExistence type="predicted"/>